<dbReference type="EMBL" id="JACHIB010000013">
    <property type="protein sequence ID" value="MBB6084236.1"/>
    <property type="molecule type" value="Genomic_DNA"/>
</dbReference>
<dbReference type="Proteomes" id="UP000541136">
    <property type="component" value="Unassembled WGS sequence"/>
</dbReference>
<dbReference type="RefSeq" id="WP_184142910.1">
    <property type="nucleotide sequence ID" value="NZ_JACHIB010000013.1"/>
</dbReference>
<comment type="caution">
    <text evidence="1">The sequence shown here is derived from an EMBL/GenBank/DDBJ whole genome shotgun (WGS) entry which is preliminary data.</text>
</comment>
<reference evidence="1 2" key="1">
    <citation type="submission" date="2020-08" db="EMBL/GenBank/DDBJ databases">
        <title>Genomic Encyclopedia of Type Strains, Phase IV (KMG-IV): sequencing the most valuable type-strain genomes for metagenomic binning, comparative biology and taxonomic classification.</title>
        <authorList>
            <person name="Goeker M."/>
        </authorList>
    </citation>
    <scope>NUCLEOTIDE SEQUENCE [LARGE SCALE GENOMIC DNA]</scope>
    <source>
        <strain evidence="1 2">DSM 12141</strain>
    </source>
</reference>
<accession>A0A7W9TPQ5</accession>
<evidence type="ECO:0000313" key="2">
    <source>
        <dbReference type="Proteomes" id="UP000541136"/>
    </source>
</evidence>
<protein>
    <submittedName>
        <fullName evidence="1">Uncharacterized protein</fullName>
    </submittedName>
</protein>
<evidence type="ECO:0000313" key="1">
    <source>
        <dbReference type="EMBL" id="MBB6084236.1"/>
    </source>
</evidence>
<organism evidence="1 2">
    <name type="scientific">Castellaniella defragrans</name>
    <name type="common">Alcaligenes defragrans</name>
    <dbReference type="NCBI Taxonomy" id="75697"/>
    <lineage>
        <taxon>Bacteria</taxon>
        <taxon>Pseudomonadati</taxon>
        <taxon>Pseudomonadota</taxon>
        <taxon>Betaproteobacteria</taxon>
        <taxon>Burkholderiales</taxon>
        <taxon>Alcaligenaceae</taxon>
        <taxon>Castellaniella</taxon>
    </lineage>
</organism>
<sequence>MKDRHHDDAMAEVYRNDPELAAAVLAAVEADGDPAELAIVRRQLAMAASPRPLTPAEIEALRQDMGQAIEWARAELARRRNQ</sequence>
<proteinExistence type="predicted"/>
<gene>
    <name evidence="1" type="ORF">HNR28_002281</name>
</gene>
<name>A0A7W9TPQ5_CASDE</name>
<dbReference type="AlphaFoldDB" id="A0A7W9TPQ5"/>